<evidence type="ECO:0000256" key="15">
    <source>
        <dbReference type="SAM" id="MobiDB-lite"/>
    </source>
</evidence>
<evidence type="ECO:0000256" key="11">
    <source>
        <dbReference type="ARBA" id="ARBA00023054"/>
    </source>
</evidence>
<dbReference type="VEuPathDB" id="VectorBase:SSCA003708"/>
<keyword evidence="7" id="KW-0479">Metal-binding</keyword>
<evidence type="ECO:0000256" key="4">
    <source>
        <dbReference type="ARBA" id="ARBA00022454"/>
    </source>
</evidence>
<keyword evidence="13" id="KW-0131">Cell cycle</keyword>
<dbReference type="SUPFAM" id="SSF57667">
    <property type="entry name" value="beta-beta-alpha zinc fingers"/>
    <property type="match status" value="1"/>
</dbReference>
<evidence type="ECO:0000256" key="3">
    <source>
        <dbReference type="ARBA" id="ARBA00017358"/>
    </source>
</evidence>
<feature type="compositionally biased region" description="Acidic residues" evidence="15">
    <location>
        <begin position="273"/>
        <end position="283"/>
    </location>
</feature>
<dbReference type="GO" id="GO:0016607">
    <property type="term" value="C:nuclear speck"/>
    <property type="evidence" value="ECO:0007669"/>
    <property type="project" value="UniProtKB-SubCell"/>
</dbReference>
<evidence type="ECO:0000256" key="8">
    <source>
        <dbReference type="ARBA" id="ARBA00022771"/>
    </source>
</evidence>
<feature type="compositionally biased region" description="Polar residues" evidence="15">
    <location>
        <begin position="1"/>
        <end position="13"/>
    </location>
</feature>
<dbReference type="AlphaFoldDB" id="A0A132AEN3"/>
<keyword evidence="5" id="KW-0217">Developmental protein</keyword>
<keyword evidence="6" id="KW-0132">Cell division</keyword>
<feature type="compositionally biased region" description="Basic and acidic residues" evidence="15">
    <location>
        <begin position="15"/>
        <end position="27"/>
    </location>
</feature>
<sequence>MSDLNSRQQQLRQLMQEKARSKKTDSRIESPLAKYDEQNNLWCIVCNQKINSELIWETHLIGKSHKTRLQDLKTKKKELSTKILKRSLDLPVEDESSRKISKISLKIDGNISNVKETKISIKPMNNLPSNFFDDDADVDMDSNETSSDQNGKQKLPKGFFDDPEKDAKIRKAHEETLDAQLELFRKEIAEESIISENIFEEEIEKAEKEKMIAEIDEQIENWAKVDQIQKKIEKIHQYRHPKMDSSKVDNTQKSEKNIDGAGVNKMSDKIENKDEDEDEDDDKIDLNEFNFWRNKDIFC</sequence>
<evidence type="ECO:0000256" key="9">
    <source>
        <dbReference type="ARBA" id="ARBA00022776"/>
    </source>
</evidence>
<feature type="compositionally biased region" description="Polar residues" evidence="15">
    <location>
        <begin position="143"/>
        <end position="152"/>
    </location>
</feature>
<feature type="compositionally biased region" description="Basic and acidic residues" evidence="15">
    <location>
        <begin position="238"/>
        <end position="258"/>
    </location>
</feature>
<evidence type="ECO:0000256" key="7">
    <source>
        <dbReference type="ARBA" id="ARBA00022723"/>
    </source>
</evidence>
<dbReference type="OrthoDB" id="10256176at2759"/>
<feature type="region of interest" description="Disordered" evidence="15">
    <location>
        <begin position="238"/>
        <end position="285"/>
    </location>
</feature>
<feature type="region of interest" description="Disordered" evidence="15">
    <location>
        <begin position="132"/>
        <end position="163"/>
    </location>
</feature>
<gene>
    <name evidence="16" type="ORF">QR98_0079870</name>
</gene>
<feature type="region of interest" description="Disordered" evidence="15">
    <location>
        <begin position="1"/>
        <end position="27"/>
    </location>
</feature>
<dbReference type="Pfam" id="PF12874">
    <property type="entry name" value="zf-met"/>
    <property type="match status" value="1"/>
</dbReference>
<dbReference type="GO" id="GO:0005681">
    <property type="term" value="C:spliceosomal complex"/>
    <property type="evidence" value="ECO:0007669"/>
    <property type="project" value="InterPro"/>
</dbReference>
<dbReference type="InterPro" id="IPR036236">
    <property type="entry name" value="Znf_C2H2_sf"/>
</dbReference>
<dbReference type="GO" id="GO:0005694">
    <property type="term" value="C:chromosome"/>
    <property type="evidence" value="ECO:0007669"/>
    <property type="project" value="UniProtKB-SubCell"/>
</dbReference>
<dbReference type="InterPro" id="IPR040050">
    <property type="entry name" value="ZNF830-like"/>
</dbReference>
<evidence type="ECO:0000256" key="12">
    <source>
        <dbReference type="ARBA" id="ARBA00023242"/>
    </source>
</evidence>
<feature type="compositionally biased region" description="Acidic residues" evidence="15">
    <location>
        <begin position="132"/>
        <end position="142"/>
    </location>
</feature>
<dbReference type="PANTHER" id="PTHR13278">
    <property type="entry name" value="ZINC FINGER PROTEIN 830"/>
    <property type="match status" value="1"/>
</dbReference>
<evidence type="ECO:0000313" key="16">
    <source>
        <dbReference type="EMBL" id="KPM09451.1"/>
    </source>
</evidence>
<evidence type="ECO:0000313" key="17">
    <source>
        <dbReference type="Proteomes" id="UP000616769"/>
    </source>
</evidence>
<evidence type="ECO:0000256" key="1">
    <source>
        <dbReference type="ARBA" id="ARBA00004286"/>
    </source>
</evidence>
<dbReference type="InterPro" id="IPR003604">
    <property type="entry name" value="Matrin/U1-like-C_Znf_C2H2"/>
</dbReference>
<dbReference type="Proteomes" id="UP000616769">
    <property type="component" value="Unassembled WGS sequence"/>
</dbReference>
<keyword evidence="4" id="KW-0158">Chromosome</keyword>
<comment type="caution">
    <text evidence="16">The sequence shown here is derived from an EMBL/GenBank/DDBJ whole genome shotgun (WGS) entry which is preliminary data.</text>
</comment>
<dbReference type="EMBL" id="JXLN01013565">
    <property type="protein sequence ID" value="KPM09451.1"/>
    <property type="molecule type" value="Genomic_DNA"/>
</dbReference>
<keyword evidence="9" id="KW-0498">Mitosis</keyword>
<dbReference type="Gene3D" id="3.30.160.60">
    <property type="entry name" value="Classic Zinc Finger"/>
    <property type="match status" value="1"/>
</dbReference>
<evidence type="ECO:0000256" key="13">
    <source>
        <dbReference type="ARBA" id="ARBA00023306"/>
    </source>
</evidence>
<proteinExistence type="predicted"/>
<evidence type="ECO:0000256" key="6">
    <source>
        <dbReference type="ARBA" id="ARBA00022618"/>
    </source>
</evidence>
<dbReference type="GO" id="GO:0051301">
    <property type="term" value="P:cell division"/>
    <property type="evidence" value="ECO:0007669"/>
    <property type="project" value="UniProtKB-KW"/>
</dbReference>
<dbReference type="GO" id="GO:0044773">
    <property type="term" value="P:mitotic DNA damage checkpoint signaling"/>
    <property type="evidence" value="ECO:0007669"/>
    <property type="project" value="TreeGrafter"/>
</dbReference>
<dbReference type="GO" id="GO:0008270">
    <property type="term" value="F:zinc ion binding"/>
    <property type="evidence" value="ECO:0007669"/>
    <property type="project" value="UniProtKB-KW"/>
</dbReference>
<dbReference type="PANTHER" id="PTHR13278:SF0">
    <property type="entry name" value="ZINC FINGER PROTEIN 830"/>
    <property type="match status" value="1"/>
</dbReference>
<reference evidence="16 17" key="1">
    <citation type="journal article" date="2015" name="Parasit. Vectors">
        <title>Draft genome of the scabies mite.</title>
        <authorList>
            <person name="Rider S.D.Jr."/>
            <person name="Morgan M.S."/>
            <person name="Arlian L.G."/>
        </authorList>
    </citation>
    <scope>NUCLEOTIDE SEQUENCE [LARGE SCALE GENOMIC DNA]</scope>
    <source>
        <strain evidence="16">Arlian Lab</strain>
    </source>
</reference>
<organism evidence="16 17">
    <name type="scientific">Sarcoptes scabiei</name>
    <name type="common">Itch mite</name>
    <name type="synonym">Acarus scabiei</name>
    <dbReference type="NCBI Taxonomy" id="52283"/>
    <lineage>
        <taxon>Eukaryota</taxon>
        <taxon>Metazoa</taxon>
        <taxon>Ecdysozoa</taxon>
        <taxon>Arthropoda</taxon>
        <taxon>Chelicerata</taxon>
        <taxon>Arachnida</taxon>
        <taxon>Acari</taxon>
        <taxon>Acariformes</taxon>
        <taxon>Sarcoptiformes</taxon>
        <taxon>Astigmata</taxon>
        <taxon>Psoroptidia</taxon>
        <taxon>Sarcoptoidea</taxon>
        <taxon>Sarcoptidae</taxon>
        <taxon>Sarcoptinae</taxon>
        <taxon>Sarcoptes</taxon>
    </lineage>
</organism>
<dbReference type="InterPro" id="IPR013087">
    <property type="entry name" value="Znf_C2H2_type"/>
</dbReference>
<keyword evidence="11" id="KW-0175">Coiled coil</keyword>
<evidence type="ECO:0000256" key="5">
    <source>
        <dbReference type="ARBA" id="ARBA00022473"/>
    </source>
</evidence>
<dbReference type="GO" id="GO:0003676">
    <property type="term" value="F:nucleic acid binding"/>
    <property type="evidence" value="ECO:0007669"/>
    <property type="project" value="InterPro"/>
</dbReference>
<dbReference type="GO" id="GO:0033260">
    <property type="term" value="P:nuclear DNA replication"/>
    <property type="evidence" value="ECO:0007669"/>
    <property type="project" value="TreeGrafter"/>
</dbReference>
<dbReference type="SMART" id="SM00451">
    <property type="entry name" value="ZnF_U1"/>
    <property type="match status" value="1"/>
</dbReference>
<keyword evidence="12" id="KW-0539">Nucleus</keyword>
<evidence type="ECO:0000256" key="2">
    <source>
        <dbReference type="ARBA" id="ARBA00004324"/>
    </source>
</evidence>
<comment type="subcellular location">
    <subcellularLocation>
        <location evidence="1">Chromosome</location>
    </subcellularLocation>
    <subcellularLocation>
        <location evidence="2">Nucleus speckle</location>
    </subcellularLocation>
</comment>
<accession>A0A132AEN3</accession>
<keyword evidence="8" id="KW-0863">Zinc-finger</keyword>
<protein>
    <recommendedName>
        <fullName evidence="3">Zinc finger protein 830</fullName>
    </recommendedName>
    <alternativeName>
        <fullName evidence="14">Coiled-coil domain-containing protein 16</fullName>
    </alternativeName>
</protein>
<dbReference type="InterPro" id="IPR059039">
    <property type="entry name" value="ZNF380_CC"/>
</dbReference>
<evidence type="ECO:0000256" key="10">
    <source>
        <dbReference type="ARBA" id="ARBA00022833"/>
    </source>
</evidence>
<dbReference type="GO" id="GO:0033314">
    <property type="term" value="P:mitotic DNA replication checkpoint signaling"/>
    <property type="evidence" value="ECO:0007669"/>
    <property type="project" value="TreeGrafter"/>
</dbReference>
<evidence type="ECO:0000256" key="14">
    <source>
        <dbReference type="ARBA" id="ARBA00030672"/>
    </source>
</evidence>
<name>A0A132AEN3_SARSC</name>
<keyword evidence="10" id="KW-0862">Zinc</keyword>
<dbReference type="Pfam" id="PF23406">
    <property type="entry name" value="ZNF380_CC"/>
    <property type="match status" value="1"/>
</dbReference>